<keyword evidence="3" id="KW-1185">Reference proteome</keyword>
<evidence type="ECO:0000256" key="1">
    <source>
        <dbReference type="SAM" id="MobiDB-lite"/>
    </source>
</evidence>
<proteinExistence type="predicted"/>
<gene>
    <name evidence="2" type="ORF">T265_14085</name>
</gene>
<dbReference type="CTD" id="20328251"/>
<dbReference type="GeneID" id="20328251"/>
<name>A0A074ZFT6_OPIVI</name>
<feature type="non-terminal residue" evidence="2">
    <location>
        <position position="267"/>
    </location>
</feature>
<dbReference type="OrthoDB" id="336885at2759"/>
<organism evidence="2 3">
    <name type="scientific">Opisthorchis viverrini</name>
    <name type="common">Southeast Asian liver fluke</name>
    <dbReference type="NCBI Taxonomy" id="6198"/>
    <lineage>
        <taxon>Eukaryota</taxon>
        <taxon>Metazoa</taxon>
        <taxon>Spiralia</taxon>
        <taxon>Lophotrochozoa</taxon>
        <taxon>Platyhelminthes</taxon>
        <taxon>Trematoda</taxon>
        <taxon>Digenea</taxon>
        <taxon>Opisthorchiida</taxon>
        <taxon>Opisthorchiata</taxon>
        <taxon>Opisthorchiidae</taxon>
        <taxon>Opisthorchis</taxon>
    </lineage>
</organism>
<feature type="region of interest" description="Disordered" evidence="1">
    <location>
        <begin position="246"/>
        <end position="267"/>
    </location>
</feature>
<evidence type="ECO:0000313" key="3">
    <source>
        <dbReference type="Proteomes" id="UP000054324"/>
    </source>
</evidence>
<evidence type="ECO:0000313" key="2">
    <source>
        <dbReference type="EMBL" id="KER26053.1"/>
    </source>
</evidence>
<sequence>MKKAKFSVISIVFSLEVVTKNEKKSFSSNILLVPNCHDTQRKHEGWGTVRLPKPRGEKSRDGVGFEPRTFWSVHSRFNHLGHFAHLLQLKSTKTVISLLRLFFISTNTLLCKSIWFSRETQLNLSFMIFYNLMCGTLAASRFSWHDIRDVAVYFHRGNYSQFSRRERVFSAVRLLHVFHNSPWTCGEWLTSCSLSAREFVCADCVRFPYMFRQPRRVSALVLPSSGPAARHRWSATAQRLHEGWDTARLSKPGQSRGRSRVRTTDFP</sequence>
<dbReference type="RefSeq" id="XP_009170221.1">
    <property type="nucleotide sequence ID" value="XM_009171957.1"/>
</dbReference>
<reference evidence="2 3" key="1">
    <citation type="submission" date="2013-11" db="EMBL/GenBank/DDBJ databases">
        <title>Opisthorchis viverrini - life in the bile duct.</title>
        <authorList>
            <person name="Young N.D."/>
            <person name="Nagarajan N."/>
            <person name="Lin S.J."/>
            <person name="Korhonen P.K."/>
            <person name="Jex A.R."/>
            <person name="Hall R.S."/>
            <person name="Safavi-Hemami H."/>
            <person name="Kaewkong W."/>
            <person name="Bertrand D."/>
            <person name="Gao S."/>
            <person name="Seet Q."/>
            <person name="Wongkham S."/>
            <person name="Teh B.T."/>
            <person name="Wongkham C."/>
            <person name="Intapan P.M."/>
            <person name="Maleewong W."/>
            <person name="Yang X."/>
            <person name="Hu M."/>
            <person name="Wang Z."/>
            <person name="Hofmann A."/>
            <person name="Sternberg P.W."/>
            <person name="Tan P."/>
            <person name="Wang J."/>
            <person name="Gasser R.B."/>
        </authorList>
    </citation>
    <scope>NUCLEOTIDE SEQUENCE [LARGE SCALE GENOMIC DNA]</scope>
</reference>
<protein>
    <submittedName>
        <fullName evidence="2">Uncharacterized protein</fullName>
    </submittedName>
</protein>
<dbReference type="EMBL" id="KL596758">
    <property type="protein sequence ID" value="KER26053.1"/>
    <property type="molecule type" value="Genomic_DNA"/>
</dbReference>
<dbReference type="KEGG" id="ovi:T265_14085"/>
<dbReference type="Proteomes" id="UP000054324">
    <property type="component" value="Unassembled WGS sequence"/>
</dbReference>
<accession>A0A074ZFT6</accession>
<dbReference type="AlphaFoldDB" id="A0A074ZFT6"/>